<sequence length="228" mass="24678">MVVLEALEFEYNVIRLWFEREDEKGKENARAFGEGCFATNHSGGGGSNCGGSCGGGGEEVVGGCGSFGYVGGERSTSAPQGIFPTTNTFVVLYIFIRLRPSSRSSELSIPPITPLGRRCRPRFAEIKPRTDPSLNSALYCGPTTHQTRTELLTDPTQISSIKTDKGSLLLTFLCFYTSRFRSVFLDSCMRHAPSSCNAGFSTAQHHSNGMLVNGSRKPIIANVFVAES</sequence>
<dbReference type="EMBL" id="ML119710">
    <property type="protein sequence ID" value="RPA78501.1"/>
    <property type="molecule type" value="Genomic_DNA"/>
</dbReference>
<reference evidence="1 2" key="1">
    <citation type="journal article" date="2018" name="Nat. Ecol. Evol.">
        <title>Pezizomycetes genomes reveal the molecular basis of ectomycorrhizal truffle lifestyle.</title>
        <authorList>
            <person name="Murat C."/>
            <person name="Payen T."/>
            <person name="Noel B."/>
            <person name="Kuo A."/>
            <person name="Morin E."/>
            <person name="Chen J."/>
            <person name="Kohler A."/>
            <person name="Krizsan K."/>
            <person name="Balestrini R."/>
            <person name="Da Silva C."/>
            <person name="Montanini B."/>
            <person name="Hainaut M."/>
            <person name="Levati E."/>
            <person name="Barry K.W."/>
            <person name="Belfiori B."/>
            <person name="Cichocki N."/>
            <person name="Clum A."/>
            <person name="Dockter R.B."/>
            <person name="Fauchery L."/>
            <person name="Guy J."/>
            <person name="Iotti M."/>
            <person name="Le Tacon F."/>
            <person name="Lindquist E.A."/>
            <person name="Lipzen A."/>
            <person name="Malagnac F."/>
            <person name="Mello A."/>
            <person name="Molinier V."/>
            <person name="Miyauchi S."/>
            <person name="Poulain J."/>
            <person name="Riccioni C."/>
            <person name="Rubini A."/>
            <person name="Sitrit Y."/>
            <person name="Splivallo R."/>
            <person name="Traeger S."/>
            <person name="Wang M."/>
            <person name="Zifcakova L."/>
            <person name="Wipf D."/>
            <person name="Zambonelli A."/>
            <person name="Paolocci F."/>
            <person name="Nowrousian M."/>
            <person name="Ottonello S."/>
            <person name="Baldrian P."/>
            <person name="Spatafora J.W."/>
            <person name="Henrissat B."/>
            <person name="Nagy L.G."/>
            <person name="Aury J.M."/>
            <person name="Wincker P."/>
            <person name="Grigoriev I.V."/>
            <person name="Bonfante P."/>
            <person name="Martin F.M."/>
        </authorList>
    </citation>
    <scope>NUCLEOTIDE SEQUENCE [LARGE SCALE GENOMIC DNA]</scope>
    <source>
        <strain evidence="1 2">RN42</strain>
    </source>
</reference>
<protein>
    <submittedName>
        <fullName evidence="1">Uncharacterized protein</fullName>
    </submittedName>
</protein>
<accession>A0A3N4I2P2</accession>
<evidence type="ECO:0000313" key="2">
    <source>
        <dbReference type="Proteomes" id="UP000275078"/>
    </source>
</evidence>
<evidence type="ECO:0000313" key="1">
    <source>
        <dbReference type="EMBL" id="RPA78501.1"/>
    </source>
</evidence>
<organism evidence="1 2">
    <name type="scientific">Ascobolus immersus RN42</name>
    <dbReference type="NCBI Taxonomy" id="1160509"/>
    <lineage>
        <taxon>Eukaryota</taxon>
        <taxon>Fungi</taxon>
        <taxon>Dikarya</taxon>
        <taxon>Ascomycota</taxon>
        <taxon>Pezizomycotina</taxon>
        <taxon>Pezizomycetes</taxon>
        <taxon>Pezizales</taxon>
        <taxon>Ascobolaceae</taxon>
        <taxon>Ascobolus</taxon>
    </lineage>
</organism>
<gene>
    <name evidence="1" type="ORF">BJ508DRAFT_309140</name>
</gene>
<dbReference type="Proteomes" id="UP000275078">
    <property type="component" value="Unassembled WGS sequence"/>
</dbReference>
<name>A0A3N4I2P2_ASCIM</name>
<keyword evidence="2" id="KW-1185">Reference proteome</keyword>
<proteinExistence type="predicted"/>
<dbReference type="AlphaFoldDB" id="A0A3N4I2P2"/>